<evidence type="ECO:0000259" key="2">
    <source>
        <dbReference type="Pfam" id="PF00497"/>
    </source>
</evidence>
<dbReference type="RefSeq" id="WP_076922574.1">
    <property type="nucleotide sequence ID" value="NZ_CAMAPB010000029.1"/>
</dbReference>
<dbReference type="PANTHER" id="PTHR38834">
    <property type="entry name" value="PERIPLASMIC SUBSTRATE BINDING PROTEIN FAMILY 3"/>
    <property type="match status" value="1"/>
</dbReference>
<gene>
    <name evidence="3" type="ORF">PSEHALCIP103_02134</name>
</gene>
<proteinExistence type="predicted"/>
<organism evidence="3 4">
    <name type="scientific">Pseudoalteromonas haloplanktis</name>
    <name type="common">Alteromonas haloplanktis</name>
    <dbReference type="NCBI Taxonomy" id="228"/>
    <lineage>
        <taxon>Bacteria</taxon>
        <taxon>Pseudomonadati</taxon>
        <taxon>Pseudomonadota</taxon>
        <taxon>Gammaproteobacteria</taxon>
        <taxon>Alteromonadales</taxon>
        <taxon>Pseudoalteromonadaceae</taxon>
        <taxon>Pseudoalteromonas</taxon>
    </lineage>
</organism>
<evidence type="ECO:0000313" key="4">
    <source>
        <dbReference type="Proteomes" id="UP001152447"/>
    </source>
</evidence>
<dbReference type="InterPro" id="IPR001638">
    <property type="entry name" value="Solute-binding_3/MltF_N"/>
</dbReference>
<dbReference type="AlphaFoldDB" id="A0A9W4VWF2"/>
<accession>A0A9W4VWF2</accession>
<keyword evidence="1" id="KW-0732">Signal</keyword>
<evidence type="ECO:0000313" key="3">
    <source>
        <dbReference type="EMBL" id="CAH9059804.1"/>
    </source>
</evidence>
<name>A0A9W4VWF2_PSEHA</name>
<dbReference type="EMBL" id="CAMAPB010000029">
    <property type="protein sequence ID" value="CAH9059804.1"/>
    <property type="molecule type" value="Genomic_DNA"/>
</dbReference>
<comment type="caution">
    <text evidence="3">The sequence shown here is derived from an EMBL/GenBank/DDBJ whole genome shotgun (WGS) entry which is preliminary data.</text>
</comment>
<feature type="domain" description="Solute-binding protein family 3/N-terminal" evidence="2">
    <location>
        <begin position="27"/>
        <end position="251"/>
    </location>
</feature>
<dbReference type="Pfam" id="PF00497">
    <property type="entry name" value="SBP_bac_3"/>
    <property type="match status" value="1"/>
</dbReference>
<feature type="signal peptide" evidence="1">
    <location>
        <begin position="1"/>
        <end position="21"/>
    </location>
</feature>
<reference evidence="3" key="1">
    <citation type="submission" date="2022-07" db="EMBL/GenBank/DDBJ databases">
        <authorList>
            <person name="Criscuolo A."/>
        </authorList>
    </citation>
    <scope>NUCLEOTIDE SEQUENCE</scope>
    <source>
        <strain evidence="3">CIP103197</strain>
    </source>
</reference>
<dbReference type="Proteomes" id="UP001152447">
    <property type="component" value="Unassembled WGS sequence"/>
</dbReference>
<dbReference type="Gene3D" id="3.40.190.10">
    <property type="entry name" value="Periplasmic binding protein-like II"/>
    <property type="match status" value="2"/>
</dbReference>
<keyword evidence="4" id="KW-1185">Reference proteome</keyword>
<feature type="chain" id="PRO_5040791313" description="Solute-binding protein family 3/N-terminal domain-containing protein" evidence="1">
    <location>
        <begin position="22"/>
        <end position="252"/>
    </location>
</feature>
<dbReference type="SUPFAM" id="SSF53850">
    <property type="entry name" value="Periplasmic binding protein-like II"/>
    <property type="match status" value="1"/>
</dbReference>
<dbReference type="PANTHER" id="PTHR38834:SF3">
    <property type="entry name" value="SOLUTE-BINDING PROTEIN FAMILY 3_N-TERMINAL DOMAIN-CONTAINING PROTEIN"/>
    <property type="match status" value="1"/>
</dbReference>
<sequence length="252" mass="29117">MFIFKFTLLALGLLFSHNIQAAEPKLVIYTESFPPYNFQDSTGQLVGINHDIVKDTCARAALECEFIMLPWKRAYHLVQSNPQSAIFSLAKTQEREPLFKWVGPLVSNQTYFFKLKTSDHIVMNDISQAKNYSLGIVRGDIYEMLVRRLGFVTDKNLLLFSEADSFMRLFFKKRIDLIIGSDFTIDHQSEPFGYSRDDLVKLKQIHVDELKGNYIGFNKAVSPMVVKRFNQALEQLKAESGYEAYIKRYVKN</sequence>
<protein>
    <recommendedName>
        <fullName evidence="2">Solute-binding protein family 3/N-terminal domain-containing protein</fullName>
    </recommendedName>
</protein>
<evidence type="ECO:0000256" key="1">
    <source>
        <dbReference type="SAM" id="SignalP"/>
    </source>
</evidence>